<dbReference type="PANTHER" id="PTHR30572">
    <property type="entry name" value="MEMBRANE COMPONENT OF TRANSPORTER-RELATED"/>
    <property type="match status" value="1"/>
</dbReference>
<keyword evidence="4 8" id="KW-1133">Transmembrane helix</keyword>
<feature type="transmembrane region" description="Helical" evidence="8">
    <location>
        <begin position="338"/>
        <end position="367"/>
    </location>
</feature>
<dbReference type="OrthoDB" id="9780560at2"/>
<dbReference type="Pfam" id="PF02687">
    <property type="entry name" value="FtsX"/>
    <property type="match status" value="1"/>
</dbReference>
<dbReference type="AlphaFoldDB" id="A0A3N2BB27"/>
<dbReference type="InterPro" id="IPR003838">
    <property type="entry name" value="ABC3_permease_C"/>
</dbReference>
<reference evidence="11 12" key="1">
    <citation type="submission" date="2018-11" db="EMBL/GenBank/DDBJ databases">
        <title>Sequencing the genomes of 1000 actinobacteria strains.</title>
        <authorList>
            <person name="Klenk H.-P."/>
        </authorList>
    </citation>
    <scope>NUCLEOTIDE SEQUENCE [LARGE SCALE GENOMIC DNA]</scope>
    <source>
        <strain evidence="11 12">DSM 11294</strain>
    </source>
</reference>
<evidence type="ECO:0000256" key="5">
    <source>
        <dbReference type="ARBA" id="ARBA00023136"/>
    </source>
</evidence>
<evidence type="ECO:0000313" key="12">
    <source>
        <dbReference type="Proteomes" id="UP000280668"/>
    </source>
</evidence>
<evidence type="ECO:0000256" key="2">
    <source>
        <dbReference type="ARBA" id="ARBA00022475"/>
    </source>
</evidence>
<evidence type="ECO:0000256" key="7">
    <source>
        <dbReference type="SAM" id="MobiDB-lite"/>
    </source>
</evidence>
<evidence type="ECO:0000256" key="1">
    <source>
        <dbReference type="ARBA" id="ARBA00004651"/>
    </source>
</evidence>
<keyword evidence="12" id="KW-1185">Reference proteome</keyword>
<comment type="caution">
    <text evidence="11">The sequence shown here is derived from an EMBL/GenBank/DDBJ whole genome shotgun (WGS) entry which is preliminary data.</text>
</comment>
<evidence type="ECO:0000313" key="11">
    <source>
        <dbReference type="EMBL" id="ROR72284.1"/>
    </source>
</evidence>
<keyword evidence="5 8" id="KW-0472">Membrane</keyword>
<proteinExistence type="inferred from homology"/>
<dbReference type="GO" id="GO:0005886">
    <property type="term" value="C:plasma membrane"/>
    <property type="evidence" value="ECO:0007669"/>
    <property type="project" value="UniProtKB-SubCell"/>
</dbReference>
<evidence type="ECO:0000256" key="3">
    <source>
        <dbReference type="ARBA" id="ARBA00022692"/>
    </source>
</evidence>
<protein>
    <submittedName>
        <fullName evidence="11">Putative ABC transport system permease protein</fullName>
    </submittedName>
</protein>
<dbReference type="InterPro" id="IPR025857">
    <property type="entry name" value="MacB_PCD"/>
</dbReference>
<feature type="transmembrane region" description="Helical" evidence="8">
    <location>
        <begin position="21"/>
        <end position="45"/>
    </location>
</feature>
<dbReference type="RefSeq" id="WP_123302874.1">
    <property type="nucleotide sequence ID" value="NZ_RKHK01000001.1"/>
</dbReference>
<evidence type="ECO:0000259" key="10">
    <source>
        <dbReference type="Pfam" id="PF12704"/>
    </source>
</evidence>
<dbReference type="InterPro" id="IPR050250">
    <property type="entry name" value="Macrolide_Exporter_MacB"/>
</dbReference>
<feature type="transmembrane region" description="Helical" evidence="8">
    <location>
        <begin position="387"/>
        <end position="409"/>
    </location>
</feature>
<dbReference type="EMBL" id="RKHK01000001">
    <property type="protein sequence ID" value="ROR72284.1"/>
    <property type="molecule type" value="Genomic_DNA"/>
</dbReference>
<feature type="transmembrane region" description="Helical" evidence="8">
    <location>
        <begin position="292"/>
        <end position="317"/>
    </location>
</feature>
<name>A0A3N2BB27_9MICO</name>
<keyword evidence="3 8" id="KW-0812">Transmembrane</keyword>
<dbReference type="Pfam" id="PF12704">
    <property type="entry name" value="MacB_PCD"/>
    <property type="match status" value="1"/>
</dbReference>
<dbReference type="PANTHER" id="PTHR30572:SF4">
    <property type="entry name" value="ABC TRANSPORTER PERMEASE YTRF"/>
    <property type="match status" value="1"/>
</dbReference>
<evidence type="ECO:0000256" key="8">
    <source>
        <dbReference type="SAM" id="Phobius"/>
    </source>
</evidence>
<comment type="subcellular location">
    <subcellularLocation>
        <location evidence="1">Cell membrane</location>
        <topology evidence="1">Multi-pass membrane protein</topology>
    </subcellularLocation>
</comment>
<feature type="domain" description="MacB-like periplasmic core" evidence="10">
    <location>
        <begin position="21"/>
        <end position="226"/>
    </location>
</feature>
<keyword evidence="2" id="KW-1003">Cell membrane</keyword>
<dbReference type="GO" id="GO:0022857">
    <property type="term" value="F:transmembrane transporter activity"/>
    <property type="evidence" value="ECO:0007669"/>
    <property type="project" value="TreeGrafter"/>
</dbReference>
<dbReference type="Proteomes" id="UP000280668">
    <property type="component" value="Unassembled WGS sequence"/>
</dbReference>
<sequence length="428" mass="44603">MKLTSLVATAFGNTLRSKLRTALTVIAIVIGAFTLTLTFGLGAGINATVDRIVAGFGESDELYVLPATSVDATEREGPPEYDPQAGEATNPMGQGMGVLTDDQLDTIRGIDHVLDVDPVLMTQTDFLETSAGERFELNMDMAANGALVEMVAGDAPARTAMEMTIPEDWITIFGASTPEEAIGETVLIGVSNVVGEQSTLEAEVVGVTAGNLAGAGFDPVPSVALTEEIYAINGDGYQGERQDAYIMAVVTVDDFAENEQAVKDDLLEEDMWGLSVEDQISMFQAVIDAVTWVLSGFALIALLAASFGIVNTLLMSVQERTREIGLMKALGMSSGRVFGLFSLEAVAIGVMGSVLGVGAGLGTGLIADALLTGEDGPLGGFAELSLFGINVPALAGTLGLIVVIAFLAGTLPAVRAARKDPIEALRYE</sequence>
<comment type="similarity">
    <text evidence="6">Belongs to the ABC-4 integral membrane protein family.</text>
</comment>
<evidence type="ECO:0000256" key="4">
    <source>
        <dbReference type="ARBA" id="ARBA00022989"/>
    </source>
</evidence>
<accession>A0A3N2BB27</accession>
<evidence type="ECO:0000256" key="6">
    <source>
        <dbReference type="ARBA" id="ARBA00038076"/>
    </source>
</evidence>
<feature type="region of interest" description="Disordered" evidence="7">
    <location>
        <begin position="69"/>
        <end position="94"/>
    </location>
</feature>
<organism evidence="11 12">
    <name type="scientific">Bogoriella caseilytica</name>
    <dbReference type="NCBI Taxonomy" id="56055"/>
    <lineage>
        <taxon>Bacteria</taxon>
        <taxon>Bacillati</taxon>
        <taxon>Actinomycetota</taxon>
        <taxon>Actinomycetes</taxon>
        <taxon>Micrococcales</taxon>
        <taxon>Bogoriellaceae</taxon>
        <taxon>Bogoriella</taxon>
    </lineage>
</organism>
<feature type="domain" description="ABC3 transporter permease C-terminal" evidence="9">
    <location>
        <begin position="297"/>
        <end position="421"/>
    </location>
</feature>
<evidence type="ECO:0000259" key="9">
    <source>
        <dbReference type="Pfam" id="PF02687"/>
    </source>
</evidence>
<gene>
    <name evidence="11" type="ORF">EDD31_0634</name>
</gene>